<keyword evidence="4" id="KW-1133">Transmembrane helix</keyword>
<gene>
    <name evidence="8" type="ORF">TEOVI_000778000</name>
</gene>
<dbReference type="PANTHER" id="PTHR12223">
    <property type="entry name" value="VESICULAR MANNOSE-BINDING LECTIN"/>
    <property type="match status" value="1"/>
</dbReference>
<evidence type="ECO:0000256" key="3">
    <source>
        <dbReference type="ARBA" id="ARBA00022729"/>
    </source>
</evidence>
<dbReference type="InterPro" id="IPR013320">
    <property type="entry name" value="ConA-like_dom_sf"/>
</dbReference>
<dbReference type="CDD" id="cd07308">
    <property type="entry name" value="lectin_leg-like"/>
    <property type="match status" value="1"/>
</dbReference>
<dbReference type="GO" id="GO:0005793">
    <property type="term" value="C:endoplasmic reticulum-Golgi intermediate compartment"/>
    <property type="evidence" value="ECO:0007669"/>
    <property type="project" value="TreeGrafter"/>
</dbReference>
<dbReference type="GeneID" id="92381714"/>
<dbReference type="PANTHER" id="PTHR12223:SF28">
    <property type="entry name" value="LECTIN, MANNOSE BINDING 1 LIKE"/>
    <property type="match status" value="1"/>
</dbReference>
<dbReference type="AlphaFoldDB" id="A0A1G4I438"/>
<reference evidence="8" key="1">
    <citation type="submission" date="2016-09" db="EMBL/GenBank/DDBJ databases">
        <authorList>
            <person name="Hebert L."/>
            <person name="Moumen B."/>
        </authorList>
    </citation>
    <scope>NUCLEOTIDE SEQUENCE [LARGE SCALE GENOMIC DNA]</scope>
    <source>
        <strain evidence="8">OVI</strain>
    </source>
</reference>
<proteinExistence type="predicted"/>
<sequence length="545" mass="62273">MSAIVHQGVSYRMNQKESGGKHTASVYRGVFFPLSQLLLLAIFATVVSPAAASASPKLTGSQMHRTIEKVIEHHSFTPPLLRNYYGGEGLEHWFVGGTAVVTDDHVRLTGNYRDQEGYMWNREALDMPSFEIIVGFHLHGTARYPADGFAIWLTSSPQNATGPLMGHPMDFQGVGVVFDTFDNDGAGNNPAVYVLYNAEGSENREYTTSNDFKNEHVGSCEYAFRQTSAKFSTARLQYKNETLRVYLSNSAEEDETLCTSVSVQLKTDSKDYYIGITAATGGYSDNHDIAFVHTMPIEGEKYDHDVYSRTTPVEESANHHEAVTEENVAKNDETNKNQTHEQENATSAESANEGEKPLHEEKVEQHDAEKQEKEHKEEEKQNADKHHEEGKRDEEEHQQAEEREEDKQEGRRQSPNPRRKHRSEDQEEENHKGKRTSESKKRSAESTNDEKEVSGTDEEEAAELRHESNRAKGRRASDRRSRRSRDVDRDREEDEATADEDESEDEYQEGEEEEREDVVRRRKANRQRSASSKRNRKRRSRDRRD</sequence>
<dbReference type="RefSeq" id="XP_067078029.1">
    <property type="nucleotide sequence ID" value="XM_067221928.1"/>
</dbReference>
<evidence type="ECO:0000256" key="1">
    <source>
        <dbReference type="ARBA" id="ARBA00004479"/>
    </source>
</evidence>
<evidence type="ECO:0000256" key="4">
    <source>
        <dbReference type="ARBA" id="ARBA00022989"/>
    </source>
</evidence>
<evidence type="ECO:0000256" key="2">
    <source>
        <dbReference type="ARBA" id="ARBA00022692"/>
    </source>
</evidence>
<dbReference type="GO" id="GO:0000139">
    <property type="term" value="C:Golgi membrane"/>
    <property type="evidence" value="ECO:0007669"/>
    <property type="project" value="TreeGrafter"/>
</dbReference>
<dbReference type="SUPFAM" id="SSF49899">
    <property type="entry name" value="Concanavalin A-like lectins/glucanases"/>
    <property type="match status" value="1"/>
</dbReference>
<evidence type="ECO:0000256" key="5">
    <source>
        <dbReference type="ARBA" id="ARBA00023136"/>
    </source>
</evidence>
<evidence type="ECO:0000259" key="7">
    <source>
        <dbReference type="PROSITE" id="PS51328"/>
    </source>
</evidence>
<dbReference type="InterPro" id="IPR051136">
    <property type="entry name" value="Intracellular_Lectin-GPT"/>
</dbReference>
<name>A0A1G4I438_TRYEQ</name>
<dbReference type="InterPro" id="IPR005052">
    <property type="entry name" value="Lectin_leg"/>
</dbReference>
<dbReference type="GO" id="GO:0005537">
    <property type="term" value="F:D-mannose binding"/>
    <property type="evidence" value="ECO:0007669"/>
    <property type="project" value="TreeGrafter"/>
</dbReference>
<feature type="compositionally biased region" description="Basic and acidic residues" evidence="6">
    <location>
        <begin position="353"/>
        <end position="412"/>
    </location>
</feature>
<comment type="subcellular location">
    <subcellularLocation>
        <location evidence="1">Membrane</location>
        <topology evidence="1">Single-pass type I membrane protein</topology>
    </subcellularLocation>
</comment>
<keyword evidence="9" id="KW-1185">Reference proteome</keyword>
<dbReference type="GO" id="GO:0030134">
    <property type="term" value="C:COPII-coated ER to Golgi transport vesicle"/>
    <property type="evidence" value="ECO:0007669"/>
    <property type="project" value="TreeGrafter"/>
</dbReference>
<dbReference type="VEuPathDB" id="TriTrypDB:TEOVI_000778000"/>
<dbReference type="Gene3D" id="2.60.120.200">
    <property type="match status" value="1"/>
</dbReference>
<feature type="region of interest" description="Disordered" evidence="6">
    <location>
        <begin position="311"/>
        <end position="545"/>
    </location>
</feature>
<feature type="compositionally biased region" description="Acidic residues" evidence="6">
    <location>
        <begin position="491"/>
        <end position="516"/>
    </location>
</feature>
<dbReference type="PROSITE" id="PS51328">
    <property type="entry name" value="L_LECTIN_LIKE"/>
    <property type="match status" value="1"/>
</dbReference>
<feature type="compositionally biased region" description="Basic and acidic residues" evidence="6">
    <location>
        <begin position="429"/>
        <end position="454"/>
    </location>
</feature>
<evidence type="ECO:0000256" key="6">
    <source>
        <dbReference type="SAM" id="MobiDB-lite"/>
    </source>
</evidence>
<accession>A0A1G4I438</accession>
<evidence type="ECO:0000313" key="8">
    <source>
        <dbReference type="EMBL" id="SCU66602.1"/>
    </source>
</evidence>
<feature type="compositionally biased region" description="Basic and acidic residues" evidence="6">
    <location>
        <begin position="316"/>
        <end position="343"/>
    </location>
</feature>
<organism evidence="8 9">
    <name type="scientific">Trypanosoma equiperdum</name>
    <dbReference type="NCBI Taxonomy" id="5694"/>
    <lineage>
        <taxon>Eukaryota</taxon>
        <taxon>Discoba</taxon>
        <taxon>Euglenozoa</taxon>
        <taxon>Kinetoplastea</taxon>
        <taxon>Metakinetoplastina</taxon>
        <taxon>Trypanosomatida</taxon>
        <taxon>Trypanosomatidae</taxon>
        <taxon>Trypanosoma</taxon>
    </lineage>
</organism>
<keyword evidence="3" id="KW-0732">Signal</keyword>
<keyword evidence="5" id="KW-0472">Membrane</keyword>
<dbReference type="Pfam" id="PF03388">
    <property type="entry name" value="Lectin_leg-like"/>
    <property type="match status" value="1"/>
</dbReference>
<dbReference type="Proteomes" id="UP000195570">
    <property type="component" value="Unassembled WGS sequence"/>
</dbReference>
<evidence type="ECO:0000313" key="9">
    <source>
        <dbReference type="Proteomes" id="UP000195570"/>
    </source>
</evidence>
<dbReference type="GO" id="GO:0006888">
    <property type="term" value="P:endoplasmic reticulum to Golgi vesicle-mediated transport"/>
    <property type="evidence" value="ECO:0007669"/>
    <property type="project" value="TreeGrafter"/>
</dbReference>
<dbReference type="GO" id="GO:0005789">
    <property type="term" value="C:endoplasmic reticulum membrane"/>
    <property type="evidence" value="ECO:0007669"/>
    <property type="project" value="TreeGrafter"/>
</dbReference>
<dbReference type="EMBL" id="CZPT02000578">
    <property type="protein sequence ID" value="SCU66602.1"/>
    <property type="molecule type" value="Genomic_DNA"/>
</dbReference>
<keyword evidence="2" id="KW-0812">Transmembrane</keyword>
<comment type="caution">
    <text evidence="8">The sequence shown here is derived from an EMBL/GenBank/DDBJ whole genome shotgun (WGS) entry which is preliminary data.</text>
</comment>
<feature type="compositionally biased region" description="Basic and acidic residues" evidence="6">
    <location>
        <begin position="462"/>
        <end position="490"/>
    </location>
</feature>
<feature type="compositionally biased region" description="Basic residues" evidence="6">
    <location>
        <begin position="520"/>
        <end position="545"/>
    </location>
</feature>
<protein>
    <submittedName>
        <fullName evidence="8">Mannose-specific lectin, putative</fullName>
    </submittedName>
</protein>
<feature type="domain" description="L-type lectin-like" evidence="7">
    <location>
        <begin position="68"/>
        <end position="297"/>
    </location>
</feature>